<evidence type="ECO:0000256" key="1">
    <source>
        <dbReference type="SAM" id="Phobius"/>
    </source>
</evidence>
<keyword evidence="3" id="KW-1185">Reference proteome</keyword>
<dbReference type="AlphaFoldDB" id="A0A239A7T7"/>
<accession>A0A239A7T7</accession>
<reference evidence="3" key="1">
    <citation type="submission" date="2017-06" db="EMBL/GenBank/DDBJ databases">
        <authorList>
            <person name="Varghese N."/>
            <person name="Submissions S."/>
        </authorList>
    </citation>
    <scope>NUCLEOTIDE SEQUENCE [LARGE SCALE GENOMIC DNA]</scope>
    <source>
        <strain evidence="3">DSM 28041</strain>
    </source>
</reference>
<name>A0A239A7T7_9BACT</name>
<protein>
    <submittedName>
        <fullName evidence="2">Uncharacterized protein</fullName>
    </submittedName>
</protein>
<sequence length="58" mass="6930">MKKLAFRIAPGGPGYDRWCVFKWTLYSVLVWFLLGYVLFDRPATPPEPHYSAFRWIQH</sequence>
<keyword evidence="1" id="KW-0472">Membrane</keyword>
<evidence type="ECO:0000313" key="2">
    <source>
        <dbReference type="EMBL" id="SNR91726.1"/>
    </source>
</evidence>
<keyword evidence="1" id="KW-0812">Transmembrane</keyword>
<evidence type="ECO:0000313" key="3">
    <source>
        <dbReference type="Proteomes" id="UP000198310"/>
    </source>
</evidence>
<organism evidence="2 3">
    <name type="scientific">Hymenobacter mucosus</name>
    <dbReference type="NCBI Taxonomy" id="1411120"/>
    <lineage>
        <taxon>Bacteria</taxon>
        <taxon>Pseudomonadati</taxon>
        <taxon>Bacteroidota</taxon>
        <taxon>Cytophagia</taxon>
        <taxon>Cytophagales</taxon>
        <taxon>Hymenobacteraceae</taxon>
        <taxon>Hymenobacter</taxon>
    </lineage>
</organism>
<dbReference type="EMBL" id="FZNS01000011">
    <property type="protein sequence ID" value="SNR91726.1"/>
    <property type="molecule type" value="Genomic_DNA"/>
</dbReference>
<gene>
    <name evidence="2" type="ORF">SAMN06269173_11149</name>
</gene>
<dbReference type="Proteomes" id="UP000198310">
    <property type="component" value="Unassembled WGS sequence"/>
</dbReference>
<feature type="transmembrane region" description="Helical" evidence="1">
    <location>
        <begin position="20"/>
        <end position="39"/>
    </location>
</feature>
<keyword evidence="1" id="KW-1133">Transmembrane helix</keyword>
<proteinExistence type="predicted"/>